<reference evidence="3" key="1">
    <citation type="submission" date="2020-10" db="EMBL/GenBank/DDBJ databases">
        <authorList>
            <person name="Gilroy R."/>
        </authorList>
    </citation>
    <scope>NUCLEOTIDE SEQUENCE</scope>
    <source>
        <strain evidence="3">ChiSjej3B21-11622</strain>
    </source>
</reference>
<dbReference type="Pfam" id="PF17802">
    <property type="entry name" value="SpaA"/>
    <property type="match status" value="1"/>
</dbReference>
<dbReference type="InterPro" id="IPR038174">
    <property type="entry name" value="Strep_pil_link_sf"/>
</dbReference>
<dbReference type="InterPro" id="IPR041033">
    <property type="entry name" value="SpaA_PFL_dom_1"/>
</dbReference>
<evidence type="ECO:0000259" key="1">
    <source>
        <dbReference type="Pfam" id="PF12892"/>
    </source>
</evidence>
<feature type="domain" description="Streptococcal pilin isopeptide linkage" evidence="1">
    <location>
        <begin position="822"/>
        <end position="933"/>
    </location>
</feature>
<dbReference type="Gene3D" id="2.60.40.3050">
    <property type="match status" value="9"/>
</dbReference>
<comment type="caution">
    <text evidence="3">The sequence shown here is derived from an EMBL/GenBank/DDBJ whole genome shotgun (WGS) entry which is preliminary data.</text>
</comment>
<feature type="domain" description="Streptococcal pilin isopeptide linkage" evidence="1">
    <location>
        <begin position="942"/>
        <end position="1061"/>
    </location>
</feature>
<gene>
    <name evidence="3" type="ORF">IAB26_13960</name>
</gene>
<dbReference type="InterPro" id="IPR013783">
    <property type="entry name" value="Ig-like_fold"/>
</dbReference>
<organism evidence="3 4">
    <name type="scientific">Candidatus Limivivens merdigallinarum</name>
    <dbReference type="NCBI Taxonomy" id="2840859"/>
    <lineage>
        <taxon>Bacteria</taxon>
        <taxon>Bacillati</taxon>
        <taxon>Bacillota</taxon>
        <taxon>Clostridia</taxon>
        <taxon>Lachnospirales</taxon>
        <taxon>Lachnospiraceae</taxon>
        <taxon>Lachnospiraceae incertae sedis</taxon>
        <taxon>Candidatus Limivivens</taxon>
    </lineage>
</organism>
<feature type="domain" description="Streptococcal pilin isopeptide linkage" evidence="1">
    <location>
        <begin position="106"/>
        <end position="262"/>
    </location>
</feature>
<proteinExistence type="predicted"/>
<dbReference type="InterPro" id="IPR022464">
    <property type="entry name" value="Strep_pil_isopept_link"/>
</dbReference>
<feature type="domain" description="Streptococcal pilin isopeptide linkage" evidence="1">
    <location>
        <begin position="548"/>
        <end position="677"/>
    </location>
</feature>
<sequence length="1341" mass="146330">DVQADGSFSFNPLKYDQNDVGHTYHYTLREVGEDNTNYDYDETVYEFKVTITDKGGTLFKEVVDVTDYPTGTEESSKAQIIKSEGNVFNVVVSFTNHYKAKGGLKLQAEKTVENRTEAVKAGEFTIDVFEVDNEQLGSNPVATGATSDGGAVEINFGDSYYQISFGMSAEQRNQILGTHTYILRERIPEGAVREPDGKIVYDEIVYSNTAYKVTVEVTDNRDGTLSAEVTGRSKLTVTSGEYWKEEGTALQEDEAMEFVNTYRAKGATSITLNKTLTGSRKDGIGAGEFTFQAQKVDTIGGEPAEDAITYTGTTAAASADTPYEATAEITIPFNQDDLGENIYKLTESTTTADSVDTSTAVYYVVFTVQDANDHNLEAVDITYYKWDAETEAWVTMGSDETREFVNAYHAAGTITLTGEKELTGNRNQPLQNGEFTFEIVDGNGDVVSTGTNDASGKITFSAIDPYPNDDAVNTYTEADIGKPYTYTIREVDKENDAVSVETEPIQIQIHVEDGDGKGQLSVTLTGDVTEEDIVFTNHYNASGSDAFEADKILEGGRGTDIADDEFKFVAQLVSADADQQATYNGSYDAETEKVVFDTMTFDEDDIGRTYTYRISETEGSDDNIEYSKEVFYATVSIEDSGVIGADGNGILTTTVKYYEDPECVNELTNGITFTNQYLATGSVELEATKILDGRPLGAGEFIFGIYEITEDQDGHEVRTEILDADGNPLYAFNDAEGTIKFDPINYDQDDQGIHNYEIVEFIGRAESIRYDQEPVKVSVEVKDEFGNGHLTATPDYESGEGVHTVFTNYYNAEGEVTFTGLKRILGNRAMEIQEGEFTFTVTENGNEVATGKTLDGGIIEFTTIEYDENDVNDPDDPEDVHTYVISENMGKDESVSYTAPDVTVTVKVTDNTDGTLTAVPTYPEGGVVFENQYFAEGEITLTGTKELLGNRGTELADGEFQFEIRELDENGDPGEEPVAYGENKADGTIAFDPITYKVEEGRSDIGTHVYVINEVTGGNAAVDYTEDVFEVTVEVTDFGRGTLEAAVVPEESDEVLFQNHYRASGEVLLDNFTKALNGSPLAAGQFTFQLADADGNVLQTVTNAADGSIPFEALTYDESDIGQEYTYTVSEVNNNVTGVAYDTTIYTVIVAVADSENSDGTLDITTTILNGEETIEGEEGELPFITFTNTFGGTVTLTKQNDSQQVLAGAEFQLYARMEGADTYEVYASEGNAEGRYTTDVNGQIQITDLPANDYYFVETRAPQGYVIETDEAGQPLHYDFTIGVQDGVAGIAENAVVNAALTVTNDGATTGSIQVTKRVGRIGDNFDIVDLIAVNETYYV</sequence>
<protein>
    <recommendedName>
        <fullName evidence="5">Pilin isopeptide linkage domain-containing protein</fullName>
    </recommendedName>
</protein>
<evidence type="ECO:0008006" key="5">
    <source>
        <dbReference type="Google" id="ProtNLM"/>
    </source>
</evidence>
<reference evidence="3" key="2">
    <citation type="journal article" date="2021" name="PeerJ">
        <title>Extensive microbial diversity within the chicken gut microbiome revealed by metagenomics and culture.</title>
        <authorList>
            <person name="Gilroy R."/>
            <person name="Ravi A."/>
            <person name="Getino M."/>
            <person name="Pursley I."/>
            <person name="Horton D.L."/>
            <person name="Alikhan N.F."/>
            <person name="Baker D."/>
            <person name="Gharbi K."/>
            <person name="Hall N."/>
            <person name="Watson M."/>
            <person name="Adriaenssens E.M."/>
            <person name="Foster-Nyarko E."/>
            <person name="Jarju S."/>
            <person name="Secka A."/>
            <person name="Antonio M."/>
            <person name="Oren A."/>
            <person name="Chaudhuri R.R."/>
            <person name="La Ragione R."/>
            <person name="Hildebrand F."/>
            <person name="Pallen M.J."/>
        </authorList>
    </citation>
    <scope>NUCLEOTIDE SEQUENCE</scope>
    <source>
        <strain evidence="3">ChiSjej3B21-11622</strain>
    </source>
</reference>
<feature type="domain" description="Streptococcal pilin isopeptide linkage" evidence="1">
    <location>
        <begin position="9"/>
        <end position="75"/>
    </location>
</feature>
<dbReference type="Proteomes" id="UP000886886">
    <property type="component" value="Unassembled WGS sequence"/>
</dbReference>
<feature type="domain" description="SpaA-like prealbumin fold" evidence="2">
    <location>
        <begin position="1193"/>
        <end position="1271"/>
    </location>
</feature>
<dbReference type="NCBIfam" id="TIGR03786">
    <property type="entry name" value="strep_pil_rpt"/>
    <property type="match status" value="5"/>
</dbReference>
<feature type="domain" description="Streptococcal pilin isopeptide linkage" evidence="1">
    <location>
        <begin position="1072"/>
        <end position="1191"/>
    </location>
</feature>
<feature type="domain" description="Streptococcal pilin isopeptide linkage" evidence="1">
    <location>
        <begin position="686"/>
        <end position="811"/>
    </location>
</feature>
<dbReference type="Pfam" id="PF12892">
    <property type="entry name" value="FctA"/>
    <property type="match status" value="9"/>
</dbReference>
<evidence type="ECO:0000259" key="2">
    <source>
        <dbReference type="Pfam" id="PF17802"/>
    </source>
</evidence>
<dbReference type="Gene3D" id="2.60.40.10">
    <property type="entry name" value="Immunoglobulins"/>
    <property type="match status" value="1"/>
</dbReference>
<feature type="non-terminal residue" evidence="3">
    <location>
        <position position="1"/>
    </location>
</feature>
<dbReference type="EMBL" id="DVFT01000205">
    <property type="protein sequence ID" value="HIQ97649.1"/>
    <property type="molecule type" value="Genomic_DNA"/>
</dbReference>
<feature type="domain" description="Streptococcal pilin isopeptide linkage" evidence="1">
    <location>
        <begin position="271"/>
        <end position="409"/>
    </location>
</feature>
<accession>A0A9D0ZXN1</accession>
<feature type="domain" description="Streptococcal pilin isopeptide linkage" evidence="1">
    <location>
        <begin position="417"/>
        <end position="540"/>
    </location>
</feature>
<evidence type="ECO:0000313" key="3">
    <source>
        <dbReference type="EMBL" id="HIQ97649.1"/>
    </source>
</evidence>
<name>A0A9D0ZXN1_9FIRM</name>
<evidence type="ECO:0000313" key="4">
    <source>
        <dbReference type="Proteomes" id="UP000886886"/>
    </source>
</evidence>